<dbReference type="InterPro" id="IPR052156">
    <property type="entry name" value="BCAA_Transport_ATP-bd_LivF"/>
</dbReference>
<dbReference type="EMBL" id="LT629750">
    <property type="protein sequence ID" value="SDT18006.1"/>
    <property type="molecule type" value="Genomic_DNA"/>
</dbReference>
<dbReference type="PANTHER" id="PTHR43820">
    <property type="entry name" value="HIGH-AFFINITY BRANCHED-CHAIN AMINO ACID TRANSPORT ATP-BINDING PROTEIN LIVF"/>
    <property type="match status" value="1"/>
</dbReference>
<dbReference type="Pfam" id="PF00005">
    <property type="entry name" value="ABC_tran"/>
    <property type="match status" value="1"/>
</dbReference>
<protein>
    <submittedName>
        <fullName evidence="8">Amino acid/amide ABC transporter ATP-binding protein 2, HAAT family</fullName>
    </submittedName>
</protein>
<dbReference type="RefSeq" id="WP_146688991.1">
    <property type="nucleotide sequence ID" value="NZ_LT629750.1"/>
</dbReference>
<dbReference type="PROSITE" id="PS00211">
    <property type="entry name" value="ABC_TRANSPORTER_1"/>
    <property type="match status" value="1"/>
</dbReference>
<evidence type="ECO:0000256" key="3">
    <source>
        <dbReference type="ARBA" id="ARBA00022741"/>
    </source>
</evidence>
<evidence type="ECO:0000256" key="4">
    <source>
        <dbReference type="ARBA" id="ARBA00022840"/>
    </source>
</evidence>
<keyword evidence="2" id="KW-0813">Transport</keyword>
<dbReference type="InterPro" id="IPR017871">
    <property type="entry name" value="ABC_transporter-like_CS"/>
</dbReference>
<reference evidence="9" key="1">
    <citation type="submission" date="2016-10" db="EMBL/GenBank/DDBJ databases">
        <authorList>
            <person name="Varghese N."/>
            <person name="Submissions S."/>
        </authorList>
    </citation>
    <scope>NUCLEOTIDE SEQUENCE [LARGE SCALE GENOMIC DNA]</scope>
    <source>
        <strain evidence="9">GAS369</strain>
    </source>
</reference>
<dbReference type="GO" id="GO:0015658">
    <property type="term" value="F:branched-chain amino acid transmembrane transporter activity"/>
    <property type="evidence" value="ECO:0007669"/>
    <property type="project" value="TreeGrafter"/>
</dbReference>
<organism evidence="8 9">
    <name type="scientific">Bradyrhizobium canariense</name>
    <dbReference type="NCBI Taxonomy" id="255045"/>
    <lineage>
        <taxon>Bacteria</taxon>
        <taxon>Pseudomonadati</taxon>
        <taxon>Pseudomonadota</taxon>
        <taxon>Alphaproteobacteria</taxon>
        <taxon>Hyphomicrobiales</taxon>
        <taxon>Nitrobacteraceae</taxon>
        <taxon>Bradyrhizobium</taxon>
    </lineage>
</organism>
<evidence type="ECO:0000256" key="2">
    <source>
        <dbReference type="ARBA" id="ARBA00022448"/>
    </source>
</evidence>
<comment type="similarity">
    <text evidence="1">Belongs to the ABC transporter superfamily.</text>
</comment>
<gene>
    <name evidence="8" type="ORF">SAMN05444158_4695</name>
</gene>
<dbReference type="GO" id="GO:0015807">
    <property type="term" value="P:L-amino acid transport"/>
    <property type="evidence" value="ECO:0007669"/>
    <property type="project" value="TreeGrafter"/>
</dbReference>
<name>A0A1H1YAH0_9BRAD</name>
<dbReference type="AlphaFoldDB" id="A0A1H1YAH0"/>
<dbReference type="Proteomes" id="UP000243904">
    <property type="component" value="Chromosome I"/>
</dbReference>
<keyword evidence="3" id="KW-0547">Nucleotide-binding</keyword>
<evidence type="ECO:0000256" key="1">
    <source>
        <dbReference type="ARBA" id="ARBA00005417"/>
    </source>
</evidence>
<feature type="domain" description="ABC transporter" evidence="7">
    <location>
        <begin position="8"/>
        <end position="239"/>
    </location>
</feature>
<dbReference type="SUPFAM" id="SSF52540">
    <property type="entry name" value="P-loop containing nucleoside triphosphate hydrolases"/>
    <property type="match status" value="1"/>
</dbReference>
<dbReference type="PROSITE" id="PS50893">
    <property type="entry name" value="ABC_TRANSPORTER_2"/>
    <property type="match status" value="1"/>
</dbReference>
<dbReference type="InterPro" id="IPR003439">
    <property type="entry name" value="ABC_transporter-like_ATP-bd"/>
</dbReference>
<evidence type="ECO:0000256" key="6">
    <source>
        <dbReference type="ARBA" id="ARBA00024722"/>
    </source>
</evidence>
<evidence type="ECO:0000259" key="7">
    <source>
        <dbReference type="PROSITE" id="PS50893"/>
    </source>
</evidence>
<accession>A0A1H1YAH0</accession>
<comment type="function">
    <text evidence="6">Involved in beta-(1--&gt;2)glucan export. Transmembrane domains (TMD) form a pore in the inner membrane and the ATP-binding domain (NBD) is responsible for energy generation.</text>
</comment>
<dbReference type="Gene3D" id="3.40.50.300">
    <property type="entry name" value="P-loop containing nucleotide triphosphate hydrolases"/>
    <property type="match status" value="1"/>
</dbReference>
<evidence type="ECO:0000256" key="5">
    <source>
        <dbReference type="ARBA" id="ARBA00022970"/>
    </source>
</evidence>
<dbReference type="GO" id="GO:0005524">
    <property type="term" value="F:ATP binding"/>
    <property type="evidence" value="ECO:0007669"/>
    <property type="project" value="UniProtKB-KW"/>
</dbReference>
<dbReference type="InterPro" id="IPR003593">
    <property type="entry name" value="AAA+_ATPase"/>
</dbReference>
<evidence type="ECO:0000313" key="9">
    <source>
        <dbReference type="Proteomes" id="UP000243904"/>
    </source>
</evidence>
<evidence type="ECO:0000313" key="8">
    <source>
        <dbReference type="EMBL" id="SDT18006.1"/>
    </source>
</evidence>
<dbReference type="CDD" id="cd03224">
    <property type="entry name" value="ABC_TM1139_LivF_branched"/>
    <property type="match status" value="1"/>
</dbReference>
<keyword evidence="5" id="KW-0029">Amino-acid transport</keyword>
<proteinExistence type="inferred from homology"/>
<dbReference type="PANTHER" id="PTHR43820:SF2">
    <property type="entry name" value="ABC TRANSPORTER ATP-BINDING PROTEIN"/>
    <property type="match status" value="1"/>
</dbReference>
<dbReference type="InterPro" id="IPR027417">
    <property type="entry name" value="P-loop_NTPase"/>
</dbReference>
<keyword evidence="4 8" id="KW-0067">ATP-binding</keyword>
<sequence>MADAVPLLEIENIETCYGLSQVLFGMSLSIKTGEMVALMGRNGMGKTTTIRSIMGLTPARAGTIRFAGQDVRMLPSFRIAQLGIGLVPEGRQIFPNLTVRENLVAASGNRLGSTDPWTIEKIHALFPRLAERGANMGGTLSGGEQQMLAIGRALMTNPLLLILDEATEGLAPLIRDEIWNCLSMLKARGQSVLVIDKNVGNLTRIADRHYIIERGRAVWGGTSQELIAEPDLQHRYLGI</sequence>
<dbReference type="SMART" id="SM00382">
    <property type="entry name" value="AAA"/>
    <property type="match status" value="1"/>
</dbReference>
<keyword evidence="9" id="KW-1185">Reference proteome</keyword>
<dbReference type="GO" id="GO:0016887">
    <property type="term" value="F:ATP hydrolysis activity"/>
    <property type="evidence" value="ECO:0007669"/>
    <property type="project" value="InterPro"/>
</dbReference>